<feature type="chain" id="PRO_5040742441" description="Secreted protein" evidence="2">
    <location>
        <begin position="29"/>
        <end position="385"/>
    </location>
</feature>
<accession>A0A9X1T0H4</accession>
<feature type="compositionally biased region" description="Polar residues" evidence="1">
    <location>
        <begin position="152"/>
        <end position="162"/>
    </location>
</feature>
<keyword evidence="4" id="KW-1185">Reference proteome</keyword>
<evidence type="ECO:0008006" key="5">
    <source>
        <dbReference type="Google" id="ProtNLM"/>
    </source>
</evidence>
<feature type="region of interest" description="Disordered" evidence="1">
    <location>
        <begin position="136"/>
        <end position="162"/>
    </location>
</feature>
<evidence type="ECO:0000313" key="3">
    <source>
        <dbReference type="EMBL" id="MCD5312733.1"/>
    </source>
</evidence>
<evidence type="ECO:0000256" key="1">
    <source>
        <dbReference type="SAM" id="MobiDB-lite"/>
    </source>
</evidence>
<reference evidence="3" key="1">
    <citation type="submission" date="2021-11" db="EMBL/GenBank/DDBJ databases">
        <title>Streptomyces corallinus and Kineosporia corallina sp. nov., two new coral-derived marine actinobacteria.</title>
        <authorList>
            <person name="Buangrab K."/>
            <person name="Sutthacheep M."/>
            <person name="Yeemin T."/>
            <person name="Harunari E."/>
            <person name="Igarashi Y."/>
            <person name="Sripreechasak P."/>
            <person name="Kanchanasin P."/>
            <person name="Tanasupawat S."/>
            <person name="Phongsopitanun W."/>
        </authorList>
    </citation>
    <scope>NUCLEOTIDE SEQUENCE</scope>
    <source>
        <strain evidence="3">JCM 31032</strain>
    </source>
</reference>
<dbReference type="RefSeq" id="WP_231443258.1">
    <property type="nucleotide sequence ID" value="NZ_JAJOMB010000009.1"/>
</dbReference>
<name>A0A9X1T0H4_9ACTN</name>
<comment type="caution">
    <text evidence="3">The sequence shown here is derived from an EMBL/GenBank/DDBJ whole genome shotgun (WGS) entry which is preliminary data.</text>
</comment>
<evidence type="ECO:0000313" key="4">
    <source>
        <dbReference type="Proteomes" id="UP001138997"/>
    </source>
</evidence>
<feature type="signal peptide" evidence="2">
    <location>
        <begin position="1"/>
        <end position="28"/>
    </location>
</feature>
<sequence>MRTKLKTLTLGTVAGLVAGVCFPAAASAAGDTDPLFYSGVIRVEADGAQLRAAAVPETPVSVEYWPDAKIGEAIEPQVLATTTTDGSGKYNLRLDPDDTKVQKALAKNGDWLNVVLRYGEGTSGDFTNIAQRWNGKTWGDPKRPDTAPGKQHVSTIENAPGTSRISAAARPKCYWYVTGKPKAYTKIAEYHSSAKTSGSWEYGQTADSNVEVGLKPSGKGWEINGTSQVATVKGASVRVDEGRGRKGYYATTRMQYQEVRLDTKPAGSSTSTTCGAPWFGLKVGTKMVTAKQWLGGTAKTGDVKKYTCAQAPQKYNDVNMLKGTTFVTTDAKASKLGGAAVVGGASLGATSGYSNNVKLTLTWHKKGKVCGGNAAPVDANTIYVD</sequence>
<keyword evidence="2" id="KW-0732">Signal</keyword>
<evidence type="ECO:0000256" key="2">
    <source>
        <dbReference type="SAM" id="SignalP"/>
    </source>
</evidence>
<proteinExistence type="predicted"/>
<protein>
    <recommendedName>
        <fullName evidence="5">Secreted protein</fullName>
    </recommendedName>
</protein>
<organism evidence="3 4">
    <name type="scientific">Kineosporia babensis</name>
    <dbReference type="NCBI Taxonomy" id="499548"/>
    <lineage>
        <taxon>Bacteria</taxon>
        <taxon>Bacillati</taxon>
        <taxon>Actinomycetota</taxon>
        <taxon>Actinomycetes</taxon>
        <taxon>Kineosporiales</taxon>
        <taxon>Kineosporiaceae</taxon>
        <taxon>Kineosporia</taxon>
    </lineage>
</organism>
<dbReference type="AlphaFoldDB" id="A0A9X1T0H4"/>
<dbReference type="Proteomes" id="UP001138997">
    <property type="component" value="Unassembled WGS sequence"/>
</dbReference>
<dbReference type="EMBL" id="JAJOMB010000009">
    <property type="protein sequence ID" value="MCD5312733.1"/>
    <property type="molecule type" value="Genomic_DNA"/>
</dbReference>
<gene>
    <name evidence="3" type="ORF">LR394_17650</name>
</gene>